<feature type="domain" description="Metallo-beta-lactamase" evidence="1">
    <location>
        <begin position="12"/>
        <end position="170"/>
    </location>
</feature>
<proteinExistence type="predicted"/>
<protein>
    <recommendedName>
        <fullName evidence="1">Metallo-beta-lactamase domain-containing protein</fullName>
    </recommendedName>
</protein>
<dbReference type="PANTHER" id="PTHR30619">
    <property type="entry name" value="DNA INTERNALIZATION/COMPETENCE PROTEIN COMEC/REC2"/>
    <property type="match status" value="1"/>
</dbReference>
<reference evidence="2" key="1">
    <citation type="journal article" date="2015" name="Nature">
        <title>Complex archaea that bridge the gap between prokaryotes and eukaryotes.</title>
        <authorList>
            <person name="Spang A."/>
            <person name="Saw J.H."/>
            <person name="Jorgensen S.L."/>
            <person name="Zaremba-Niedzwiedzka K."/>
            <person name="Martijn J."/>
            <person name="Lind A.E."/>
            <person name="van Eijk R."/>
            <person name="Schleper C."/>
            <person name="Guy L."/>
            <person name="Ettema T.J."/>
        </authorList>
    </citation>
    <scope>NUCLEOTIDE SEQUENCE</scope>
</reference>
<organism evidence="2">
    <name type="scientific">marine sediment metagenome</name>
    <dbReference type="NCBI Taxonomy" id="412755"/>
    <lineage>
        <taxon>unclassified sequences</taxon>
        <taxon>metagenomes</taxon>
        <taxon>ecological metagenomes</taxon>
    </lineage>
</organism>
<dbReference type="InterPro" id="IPR001279">
    <property type="entry name" value="Metallo-B-lactamas"/>
</dbReference>
<dbReference type="Pfam" id="PF00753">
    <property type="entry name" value="Lactamase_B"/>
    <property type="match status" value="1"/>
</dbReference>
<evidence type="ECO:0000259" key="1">
    <source>
        <dbReference type="Pfam" id="PF00753"/>
    </source>
</evidence>
<sequence length="283" mass="32140">MSNLRIICWDVEHGNAAYIKTPADKHIALDIGSSASFSPLKSLRDDFNLEFLNEVIITHPHSDHMSDIFEFDLMFPKVLNRSKHLTEEDIRNANRAEESNIVNKYLEIHGRYNQPIKKEDNPELPENNGGVYVRTFVDKSSSTSNINNHCTVVVIEYLNVKTLFPGDIEAPAWEALLQQENFVEAIAGVDILVASHHGRESGYYTDLFDHFTPKLTIISDGRFNDTSATSRYTDKSSGWKVNHRDESNESETRYCISTRNDGHIDIEVGESQNNSTYLTVTID</sequence>
<gene>
    <name evidence="2" type="ORF">LCGC14_1590960</name>
</gene>
<accession>A0A0F9LEF9</accession>
<dbReference type="EMBL" id="LAZR01012629">
    <property type="protein sequence ID" value="KKM25835.1"/>
    <property type="molecule type" value="Genomic_DNA"/>
</dbReference>
<dbReference type="InterPro" id="IPR052159">
    <property type="entry name" value="Competence_DNA_uptake"/>
</dbReference>
<evidence type="ECO:0000313" key="2">
    <source>
        <dbReference type="EMBL" id="KKM25835.1"/>
    </source>
</evidence>
<dbReference type="PANTHER" id="PTHR30619:SF1">
    <property type="entry name" value="RECOMBINATION PROTEIN 2"/>
    <property type="match status" value="1"/>
</dbReference>
<dbReference type="SUPFAM" id="SSF56281">
    <property type="entry name" value="Metallo-hydrolase/oxidoreductase"/>
    <property type="match status" value="1"/>
</dbReference>
<dbReference type="Gene3D" id="3.60.15.10">
    <property type="entry name" value="Ribonuclease Z/Hydroxyacylglutathione hydrolase-like"/>
    <property type="match status" value="1"/>
</dbReference>
<dbReference type="InterPro" id="IPR036866">
    <property type="entry name" value="RibonucZ/Hydroxyglut_hydro"/>
</dbReference>
<dbReference type="AlphaFoldDB" id="A0A0F9LEF9"/>
<comment type="caution">
    <text evidence="2">The sequence shown here is derived from an EMBL/GenBank/DDBJ whole genome shotgun (WGS) entry which is preliminary data.</text>
</comment>
<name>A0A0F9LEF9_9ZZZZ</name>